<organism evidence="2 3">
    <name type="scientific">Vagococcus proximus</name>
    <dbReference type="NCBI Taxonomy" id="2991417"/>
    <lineage>
        <taxon>Bacteria</taxon>
        <taxon>Bacillati</taxon>
        <taxon>Bacillota</taxon>
        <taxon>Bacilli</taxon>
        <taxon>Lactobacillales</taxon>
        <taxon>Enterococcaceae</taxon>
        <taxon>Vagococcus</taxon>
    </lineage>
</organism>
<feature type="compositionally biased region" description="Polar residues" evidence="1">
    <location>
        <begin position="75"/>
        <end position="85"/>
    </location>
</feature>
<feature type="region of interest" description="Disordered" evidence="1">
    <location>
        <begin position="55"/>
        <end position="85"/>
    </location>
</feature>
<protein>
    <recommendedName>
        <fullName evidence="4">WxL domain-containing protein</fullName>
    </recommendedName>
</protein>
<comment type="caution">
    <text evidence="2">The sequence shown here is derived from an EMBL/GenBank/DDBJ whole genome shotgun (WGS) entry which is preliminary data.</text>
</comment>
<evidence type="ECO:0000256" key="1">
    <source>
        <dbReference type="SAM" id="MobiDB-lite"/>
    </source>
</evidence>
<evidence type="ECO:0008006" key="4">
    <source>
        <dbReference type="Google" id="ProtNLM"/>
    </source>
</evidence>
<keyword evidence="3" id="KW-1185">Reference proteome</keyword>
<dbReference type="Proteomes" id="UP001147148">
    <property type="component" value="Unassembled WGS sequence"/>
</dbReference>
<sequence length="462" mass="51903">MEIKKIKRLTVCLVSIWSWGICFKSVLADEILEQEEIVTLTSEILNVESTIEIVNDDSSEGTSTEELRLSDSEETSVSQESIEVNQSEFENTTRDIKYNERKDKIDHEKHQSGLKEFAKSLVHEPLINNEGSKELVFGGLEPFMQTLLNDKRVVFTPQTTTQRFRLPEKLSYDLARLQTDLPKNKFGDAGRFTIHPSMGNMSIVIVGDNNYPDNEKLVVAIDDEVLVGGHPLIMNLSVNGENIGSASEYFDLTVSPIQGDRTQCEFALTIKKEGLKLKGDQLSLSFELPTYTRFDATYSGNPFSITKDNSKDMVSLIVPFRIDAEEPIVELDNETLTHIVDLKTPGIDRTSAVASGVSNLTLKNAQTEGYKLVVKRSADVTPTTFIPDKLFYKDKLLTTNSLQEVYETVNRQSVVTFPLHELLQFRELSNDDLVTIYEGKNSVALDWIIQPNTDSLTSVESL</sequence>
<reference evidence="2" key="1">
    <citation type="submission" date="2022-10" db="EMBL/GenBank/DDBJ databases">
        <title>Vagococcus sp. isolated from poultry meat.</title>
        <authorList>
            <person name="Johansson P."/>
            <person name="Bjorkroth J."/>
        </authorList>
    </citation>
    <scope>NUCLEOTIDE SEQUENCE</scope>
    <source>
        <strain evidence="2">PNs007</strain>
    </source>
</reference>
<gene>
    <name evidence="2" type="ORF">OL233_02680</name>
</gene>
<proteinExistence type="predicted"/>
<accession>A0ABT5WZJ6</accession>
<dbReference type="EMBL" id="JAPDSH010000002">
    <property type="protein sequence ID" value="MDF0479182.1"/>
    <property type="molecule type" value="Genomic_DNA"/>
</dbReference>
<dbReference type="RefSeq" id="WP_275470840.1">
    <property type="nucleotide sequence ID" value="NZ_JAPDSH010000002.1"/>
</dbReference>
<evidence type="ECO:0000313" key="2">
    <source>
        <dbReference type="EMBL" id="MDF0479182.1"/>
    </source>
</evidence>
<name>A0ABT5WZJ6_9ENTE</name>
<evidence type="ECO:0000313" key="3">
    <source>
        <dbReference type="Proteomes" id="UP001147148"/>
    </source>
</evidence>